<dbReference type="RefSeq" id="WP_081183089.1">
    <property type="nucleotide sequence ID" value="NZ_MJEA01000003.1"/>
</dbReference>
<feature type="transmembrane region" description="Helical" evidence="2">
    <location>
        <begin position="118"/>
        <end position="139"/>
    </location>
</feature>
<organism evidence="3 4">
    <name type="scientific">Enterococcus villorum</name>
    <dbReference type="NCBI Taxonomy" id="112904"/>
    <lineage>
        <taxon>Bacteria</taxon>
        <taxon>Bacillati</taxon>
        <taxon>Bacillota</taxon>
        <taxon>Bacilli</taxon>
        <taxon>Lactobacillales</taxon>
        <taxon>Enterococcaceae</taxon>
        <taxon>Enterococcus</taxon>
    </lineage>
</organism>
<keyword evidence="2" id="KW-0472">Membrane</keyword>
<dbReference type="EMBL" id="MJEA01000003">
    <property type="protein sequence ID" value="OQO70766.1"/>
    <property type="molecule type" value="Genomic_DNA"/>
</dbReference>
<dbReference type="STRING" id="112904.BH747_05030"/>
<protein>
    <submittedName>
        <fullName evidence="3">Uncharacterized protein</fullName>
    </submittedName>
</protein>
<accession>A0A1V8YR02</accession>
<reference evidence="3 4" key="1">
    <citation type="journal article" date="2017" name="BMC Microbiol.">
        <title>Comparative genomics of Enterococcus spp. isolated from bovine feces.</title>
        <authorList>
            <person name="Beukers A.G."/>
            <person name="Zaheer R."/>
            <person name="Goji N."/>
            <person name="Amoako K.K."/>
            <person name="Chaves A.V."/>
            <person name="Ward M.P."/>
            <person name="McAllister T.A."/>
        </authorList>
    </citation>
    <scope>NUCLEOTIDE SEQUENCE [LARGE SCALE GENOMIC DNA]</scope>
    <source>
        <strain evidence="3 4">F1129D 143</strain>
    </source>
</reference>
<feature type="coiled-coil region" evidence="1">
    <location>
        <begin position="90"/>
        <end position="117"/>
    </location>
</feature>
<comment type="caution">
    <text evidence="3">The sequence shown here is derived from an EMBL/GenBank/DDBJ whole genome shotgun (WGS) entry which is preliminary data.</text>
</comment>
<gene>
    <name evidence="3" type="ORF">BH747_05030</name>
</gene>
<dbReference type="OrthoDB" id="9782395at2"/>
<keyword evidence="2" id="KW-0812">Transmembrane</keyword>
<proteinExistence type="predicted"/>
<dbReference type="Proteomes" id="UP000192477">
    <property type="component" value="Unassembled WGS sequence"/>
</dbReference>
<evidence type="ECO:0000256" key="1">
    <source>
        <dbReference type="SAM" id="Coils"/>
    </source>
</evidence>
<evidence type="ECO:0000313" key="3">
    <source>
        <dbReference type="EMBL" id="OQO70766.1"/>
    </source>
</evidence>
<dbReference type="AlphaFoldDB" id="A0A1V8YR02"/>
<name>A0A1V8YR02_9ENTE</name>
<evidence type="ECO:0000256" key="2">
    <source>
        <dbReference type="SAM" id="Phobius"/>
    </source>
</evidence>
<keyword evidence="2" id="KW-1133">Transmembrane helix</keyword>
<evidence type="ECO:0000313" key="4">
    <source>
        <dbReference type="Proteomes" id="UP000192477"/>
    </source>
</evidence>
<keyword evidence="1" id="KW-0175">Coiled coil</keyword>
<sequence>MRRCFLIASFLFVFLLVSGSKLDIYADQQATKSSATATTTEELSPKSKLSRLIYKCRFLKEEKYTKETWKDFSAELSLAEKVFADSHSTNQDYEKSLATLESAKENLKSQKKALLKKLIIWVIGGSIVVLLPFVVYGITQYKAKK</sequence>
<dbReference type="Gene3D" id="1.20.1270.70">
    <property type="entry name" value="Designed single chain three-helix bundle"/>
    <property type="match status" value="1"/>
</dbReference>